<gene>
    <name evidence="4" type="ORF">JK359_06825</name>
</gene>
<organism evidence="4 5">
    <name type="scientific">Streptomyces actinomycinicus</name>
    <dbReference type="NCBI Taxonomy" id="1695166"/>
    <lineage>
        <taxon>Bacteria</taxon>
        <taxon>Bacillati</taxon>
        <taxon>Actinomycetota</taxon>
        <taxon>Actinomycetes</taxon>
        <taxon>Kitasatosporales</taxon>
        <taxon>Streptomycetaceae</taxon>
        <taxon>Streptomyces</taxon>
    </lineage>
</organism>
<dbReference type="InterPro" id="IPR010982">
    <property type="entry name" value="Lambda_DNA-bd_dom_sf"/>
</dbReference>
<evidence type="ECO:0000256" key="1">
    <source>
        <dbReference type="SAM" id="MobiDB-lite"/>
    </source>
</evidence>
<comment type="caution">
    <text evidence="4">The sequence shown here is derived from an EMBL/GenBank/DDBJ whole genome shotgun (WGS) entry which is preliminary data.</text>
</comment>
<dbReference type="CDD" id="cd00093">
    <property type="entry name" value="HTH_XRE"/>
    <property type="match status" value="1"/>
</dbReference>
<dbReference type="Gene3D" id="1.10.260.40">
    <property type="entry name" value="lambda repressor-like DNA-binding domains"/>
    <property type="match status" value="1"/>
</dbReference>
<dbReference type="AlphaFoldDB" id="A0A937EGI1"/>
<name>A0A937EGI1_9ACTN</name>
<accession>A0A937EGI1</accession>
<keyword evidence="2" id="KW-1133">Transmembrane helix</keyword>
<reference evidence="4" key="1">
    <citation type="submission" date="2021-01" db="EMBL/GenBank/DDBJ databases">
        <title>WGS of actinomycetes isolated from Thailand.</title>
        <authorList>
            <person name="Thawai C."/>
        </authorList>
    </citation>
    <scope>NUCLEOTIDE SEQUENCE</scope>
    <source>
        <strain evidence="4">RCU-197</strain>
    </source>
</reference>
<feature type="transmembrane region" description="Helical" evidence="2">
    <location>
        <begin position="227"/>
        <end position="247"/>
    </location>
</feature>
<evidence type="ECO:0000259" key="3">
    <source>
        <dbReference type="SMART" id="SM00530"/>
    </source>
</evidence>
<dbReference type="EMBL" id="JAERRK010000002">
    <property type="protein sequence ID" value="MBL1081694.1"/>
    <property type="molecule type" value="Genomic_DNA"/>
</dbReference>
<feature type="domain" description="HTH cro/C1-type" evidence="3">
    <location>
        <begin position="61"/>
        <end position="117"/>
    </location>
</feature>
<evidence type="ECO:0000313" key="4">
    <source>
        <dbReference type="EMBL" id="MBL1081694.1"/>
    </source>
</evidence>
<keyword evidence="2" id="KW-0812">Transmembrane</keyword>
<dbReference type="GO" id="GO:0003677">
    <property type="term" value="F:DNA binding"/>
    <property type="evidence" value="ECO:0007669"/>
    <property type="project" value="InterPro"/>
</dbReference>
<keyword evidence="2" id="KW-0472">Membrane</keyword>
<feature type="region of interest" description="Disordered" evidence="1">
    <location>
        <begin position="1"/>
        <end position="22"/>
    </location>
</feature>
<dbReference type="Pfam" id="PF13560">
    <property type="entry name" value="HTH_31"/>
    <property type="match status" value="1"/>
</dbReference>
<feature type="compositionally biased region" description="Low complexity" evidence="1">
    <location>
        <begin position="201"/>
        <end position="218"/>
    </location>
</feature>
<keyword evidence="5" id="KW-1185">Reference proteome</keyword>
<dbReference type="SUPFAM" id="SSF47413">
    <property type="entry name" value="lambda repressor-like DNA-binding domains"/>
    <property type="match status" value="1"/>
</dbReference>
<feature type="region of interest" description="Disordered" evidence="1">
    <location>
        <begin position="130"/>
        <end position="222"/>
    </location>
</feature>
<protein>
    <submittedName>
        <fullName evidence="4">Helix-turn-helix domain-containing protein</fullName>
    </submittedName>
</protein>
<feature type="compositionally biased region" description="Low complexity" evidence="1">
    <location>
        <begin position="151"/>
        <end position="166"/>
    </location>
</feature>
<feature type="compositionally biased region" description="Low complexity" evidence="1">
    <location>
        <begin position="276"/>
        <end position="301"/>
    </location>
</feature>
<proteinExistence type="predicted"/>
<sequence length="523" mass="54505">MTNSLWAGSSRPPGSAGDPGRWNAWTGLDLCKRALPGTPGWDEGDGGTVSEGRSGSDFAELLRELKNRSGQSYGTLAKRLHLSTSTLHRYCNGDGVPADYAPVERLARLCKATPEELVELHRRWVRADAERGRKEPLRKDPARRDPEPVREPGAAAESASESVPGPVAEPEPGPASEPVPLPVPVPESGSASGAEPVSESGPVPGAVAAAAPGAAGAGSRRRRRRTVLLAALTVTALLGTVAVALNLPSGDGKQDGRGPAVDVGAAARDHAPVTPPAGSSRPSGSATPSAPPSAKDPATPSGTPEDRPSVSGAGRTPQAATPPLTVTTRPYTWESPCSPHYLIDRPPSDVSPPPLEQDAPAWVDVHKAVSAKEQYVTFTVQGTGKETVVLEGLSVRMAGKRSPLAWNDYAMGYPGVGCGGGVPTRSFTVALDAMRPAPVPEAGGRNFPFKVSQSDPEVFHVLADASAYDVSWYLELSWSSGARHGTLVIDDAGRPFRTSGSNGRPAYAFPLGGQKWRPAADFD</sequence>
<feature type="compositionally biased region" description="Basic and acidic residues" evidence="1">
    <location>
        <begin position="130"/>
        <end position="150"/>
    </location>
</feature>
<dbReference type="Proteomes" id="UP000661858">
    <property type="component" value="Unassembled WGS sequence"/>
</dbReference>
<dbReference type="SMART" id="SM00530">
    <property type="entry name" value="HTH_XRE"/>
    <property type="match status" value="1"/>
</dbReference>
<dbReference type="InterPro" id="IPR001387">
    <property type="entry name" value="Cro/C1-type_HTH"/>
</dbReference>
<evidence type="ECO:0000256" key="2">
    <source>
        <dbReference type="SAM" id="Phobius"/>
    </source>
</evidence>
<feature type="compositionally biased region" description="Pro residues" evidence="1">
    <location>
        <begin position="167"/>
        <end position="185"/>
    </location>
</feature>
<evidence type="ECO:0000313" key="5">
    <source>
        <dbReference type="Proteomes" id="UP000661858"/>
    </source>
</evidence>
<feature type="region of interest" description="Disordered" evidence="1">
    <location>
        <begin position="269"/>
        <end position="331"/>
    </location>
</feature>